<name>A0A7K1SJ05_9BACT</name>
<proteinExistence type="predicted"/>
<sequence length="151" mass="17092">MNWQVSSTFDEKLLQTDYTIPQSVANQLTWNTLTAENSGKLNVSRIRKRSEAANTVFTKLTIVSDKPQIKKLNLGFSDRAKVYVNGRLVYAGQDEFLSRDYRFLGTVGYYDEIYLDLKKGQNELWIAVSENFGGWGVQGKIADQSGLTIKP</sequence>
<evidence type="ECO:0000313" key="1">
    <source>
        <dbReference type="EMBL" id="MVM33790.1"/>
    </source>
</evidence>
<evidence type="ECO:0008006" key="3">
    <source>
        <dbReference type="Google" id="ProtNLM"/>
    </source>
</evidence>
<dbReference type="AlphaFoldDB" id="A0A7K1SJ05"/>
<reference evidence="1 2" key="1">
    <citation type="submission" date="2019-12" db="EMBL/GenBank/DDBJ databases">
        <title>Spirosoma sp. HMF4905 genome sequencing and assembly.</title>
        <authorList>
            <person name="Kang H."/>
            <person name="Cha I."/>
            <person name="Kim H."/>
            <person name="Joh K."/>
        </authorList>
    </citation>
    <scope>NUCLEOTIDE SEQUENCE [LARGE SCALE GENOMIC DNA]</scope>
    <source>
        <strain evidence="1 2">HMF4905</strain>
    </source>
</reference>
<dbReference type="EMBL" id="WPIN01000012">
    <property type="protein sequence ID" value="MVM33790.1"/>
    <property type="molecule type" value="Genomic_DNA"/>
</dbReference>
<keyword evidence="2" id="KW-1185">Reference proteome</keyword>
<evidence type="ECO:0000313" key="2">
    <source>
        <dbReference type="Proteomes" id="UP000436006"/>
    </source>
</evidence>
<gene>
    <name evidence="1" type="ORF">GO755_27375</name>
</gene>
<accession>A0A7K1SJ05</accession>
<dbReference type="RefSeq" id="WP_157588498.1">
    <property type="nucleotide sequence ID" value="NZ_WPIN01000012.1"/>
</dbReference>
<comment type="caution">
    <text evidence="1">The sequence shown here is derived from an EMBL/GenBank/DDBJ whole genome shotgun (WGS) entry which is preliminary data.</text>
</comment>
<protein>
    <recommendedName>
        <fullName evidence="3">Bacterial alpha-L-rhamnosidase N-terminal domain-containing protein</fullName>
    </recommendedName>
</protein>
<dbReference type="Proteomes" id="UP000436006">
    <property type="component" value="Unassembled WGS sequence"/>
</dbReference>
<organism evidence="1 2">
    <name type="scientific">Spirosoma arboris</name>
    <dbReference type="NCBI Taxonomy" id="2682092"/>
    <lineage>
        <taxon>Bacteria</taxon>
        <taxon>Pseudomonadati</taxon>
        <taxon>Bacteroidota</taxon>
        <taxon>Cytophagia</taxon>
        <taxon>Cytophagales</taxon>
        <taxon>Cytophagaceae</taxon>
        <taxon>Spirosoma</taxon>
    </lineage>
</organism>